<dbReference type="InterPro" id="IPR000073">
    <property type="entry name" value="AB_hydrolase_1"/>
</dbReference>
<protein>
    <submittedName>
        <fullName evidence="2">Alpha/beta hydrolase family protein</fullName>
    </submittedName>
</protein>
<dbReference type="Gene3D" id="3.40.50.1820">
    <property type="entry name" value="alpha/beta hydrolase"/>
    <property type="match status" value="1"/>
</dbReference>
<comment type="caution">
    <text evidence="2">The sequence shown here is derived from an EMBL/GenBank/DDBJ whole genome shotgun (WGS) entry which is preliminary data.</text>
</comment>
<dbReference type="EMBL" id="VLLG01000003">
    <property type="protein sequence ID" value="TWI88632.1"/>
    <property type="molecule type" value="Genomic_DNA"/>
</dbReference>
<proteinExistence type="predicted"/>
<dbReference type="GO" id="GO:0016787">
    <property type="term" value="F:hydrolase activity"/>
    <property type="evidence" value="ECO:0007669"/>
    <property type="project" value="UniProtKB-KW"/>
</dbReference>
<evidence type="ECO:0000313" key="3">
    <source>
        <dbReference type="Proteomes" id="UP000316778"/>
    </source>
</evidence>
<sequence>MTRHLYLISGMGADERMFQHLRFPGEYQVHVLHWLPPRPDEPFTDYAARMAAGMATNGPVTLLGLSFGGMISLEIARQRPIEKNIIISSIKHTGERPPYFNWARKLGLYHLPDQLLFRRRHAIVKHFMNVETPEEDALLRDYLQKKDFTYLRWAVNTVLHWENEFIPPSLVHIHGGADLTFPLKFVKPTYTIPDGGHFMVMNRAAQINGILARELEDL</sequence>
<feature type="domain" description="AB hydrolase-1" evidence="1">
    <location>
        <begin position="7"/>
        <end position="205"/>
    </location>
</feature>
<dbReference type="Proteomes" id="UP000316778">
    <property type="component" value="Unassembled WGS sequence"/>
</dbReference>
<organism evidence="2 3">
    <name type="scientific">Chitinophaga japonensis</name>
    <name type="common">Flexibacter japonensis</name>
    <dbReference type="NCBI Taxonomy" id="104662"/>
    <lineage>
        <taxon>Bacteria</taxon>
        <taxon>Pseudomonadati</taxon>
        <taxon>Bacteroidota</taxon>
        <taxon>Chitinophagia</taxon>
        <taxon>Chitinophagales</taxon>
        <taxon>Chitinophagaceae</taxon>
        <taxon>Chitinophaga</taxon>
    </lineage>
</organism>
<evidence type="ECO:0000313" key="2">
    <source>
        <dbReference type="EMBL" id="TWI88632.1"/>
    </source>
</evidence>
<dbReference type="OrthoDB" id="659408at2"/>
<keyword evidence="2" id="KW-0378">Hydrolase</keyword>
<name>A0A562T552_CHIJA</name>
<dbReference type="InterPro" id="IPR029058">
    <property type="entry name" value="AB_hydrolase_fold"/>
</dbReference>
<evidence type="ECO:0000259" key="1">
    <source>
        <dbReference type="Pfam" id="PF12697"/>
    </source>
</evidence>
<gene>
    <name evidence="2" type="ORF">LX66_2718</name>
</gene>
<dbReference type="SUPFAM" id="SSF53474">
    <property type="entry name" value="alpha/beta-Hydrolases"/>
    <property type="match status" value="1"/>
</dbReference>
<accession>A0A562T552</accession>
<keyword evidence="3" id="KW-1185">Reference proteome</keyword>
<dbReference type="Pfam" id="PF12697">
    <property type="entry name" value="Abhydrolase_6"/>
    <property type="match status" value="1"/>
</dbReference>
<reference evidence="2 3" key="1">
    <citation type="journal article" date="2013" name="Stand. Genomic Sci.">
        <title>Genomic Encyclopedia of Type Strains, Phase I: The one thousand microbial genomes (KMG-I) project.</title>
        <authorList>
            <person name="Kyrpides N.C."/>
            <person name="Woyke T."/>
            <person name="Eisen J.A."/>
            <person name="Garrity G."/>
            <person name="Lilburn T.G."/>
            <person name="Beck B.J."/>
            <person name="Whitman W.B."/>
            <person name="Hugenholtz P."/>
            <person name="Klenk H.P."/>
        </authorList>
    </citation>
    <scope>NUCLEOTIDE SEQUENCE [LARGE SCALE GENOMIC DNA]</scope>
    <source>
        <strain evidence="2 3">DSM 13484</strain>
    </source>
</reference>
<dbReference type="RefSeq" id="WP_145714274.1">
    <property type="nucleotide sequence ID" value="NZ_BAAAFY010000001.1"/>
</dbReference>
<dbReference type="AlphaFoldDB" id="A0A562T552"/>